<name>A0A8T1VEL6_9STRA</name>
<organism evidence="2 3">
    <name type="scientific">Phytophthora pseudosyringae</name>
    <dbReference type="NCBI Taxonomy" id="221518"/>
    <lineage>
        <taxon>Eukaryota</taxon>
        <taxon>Sar</taxon>
        <taxon>Stramenopiles</taxon>
        <taxon>Oomycota</taxon>
        <taxon>Peronosporomycetes</taxon>
        <taxon>Peronosporales</taxon>
        <taxon>Peronosporaceae</taxon>
        <taxon>Phytophthora</taxon>
    </lineage>
</organism>
<protein>
    <submittedName>
        <fullName evidence="2">Uncharacterized protein</fullName>
    </submittedName>
</protein>
<comment type="caution">
    <text evidence="2">The sequence shown here is derived from an EMBL/GenBank/DDBJ whole genome shotgun (WGS) entry which is preliminary data.</text>
</comment>
<evidence type="ECO:0000313" key="2">
    <source>
        <dbReference type="EMBL" id="KAG7379396.1"/>
    </source>
</evidence>
<keyword evidence="3" id="KW-1185">Reference proteome</keyword>
<sequence>MLQLLYPRAAKDRSVGMAGPTGRVRSRGDVESRGGRGGQHVVSDQGQGRQDGATDDIIVFERGDGDGEGAAVDPLSSGGADNEADVAPAGESASRTTDRGQGRGGETDGLTGRDPSSGDVESRGRRGQRTWLNVGFDQGQTSQIGGTDDIIVIEGGDDNGGGAAVHQLGKCLAVAGRGVASGSDHAALRTARVGRTDNLGGVLGSGLLSRLVDRLTTVLVVNAEMAGLLEVDITQGMRMIQTALKPLLRPSWLCIWSWRWKS</sequence>
<dbReference type="EMBL" id="JAGDFM010000352">
    <property type="protein sequence ID" value="KAG7379396.1"/>
    <property type="molecule type" value="Genomic_DNA"/>
</dbReference>
<dbReference type="Proteomes" id="UP000694044">
    <property type="component" value="Unassembled WGS sequence"/>
</dbReference>
<evidence type="ECO:0000256" key="1">
    <source>
        <dbReference type="SAM" id="MobiDB-lite"/>
    </source>
</evidence>
<evidence type="ECO:0000313" key="3">
    <source>
        <dbReference type="Proteomes" id="UP000694044"/>
    </source>
</evidence>
<feature type="region of interest" description="Disordered" evidence="1">
    <location>
        <begin position="1"/>
        <end position="132"/>
    </location>
</feature>
<reference evidence="2" key="1">
    <citation type="submission" date="2021-02" db="EMBL/GenBank/DDBJ databases">
        <authorList>
            <person name="Palmer J.M."/>
        </authorList>
    </citation>
    <scope>NUCLEOTIDE SEQUENCE</scope>
    <source>
        <strain evidence="2">SCRP734</strain>
    </source>
</reference>
<gene>
    <name evidence="2" type="ORF">PHYPSEUDO_008688</name>
</gene>
<dbReference type="AlphaFoldDB" id="A0A8T1VEL6"/>
<accession>A0A8T1VEL6</accession>
<proteinExistence type="predicted"/>